<sequence length="104" mass="9830">MLAAVRAALAGQGAVIGAAAPIAATVAAIAAADESFVLVIAGPDLPAVERAMLLAAIGPLAVARAPRRICALDVAAGASATDGVAAARFLAEAGSTTGQVLAVG</sequence>
<keyword evidence="3" id="KW-1185">Reference proteome</keyword>
<dbReference type="Proteomes" id="UP001595713">
    <property type="component" value="Unassembled WGS sequence"/>
</dbReference>
<dbReference type="Pfam" id="PF21777">
    <property type="entry name" value="SDR-like"/>
    <property type="match status" value="1"/>
</dbReference>
<dbReference type="EMBL" id="JBHRXP010000003">
    <property type="protein sequence ID" value="MFC3580330.1"/>
    <property type="molecule type" value="Genomic_DNA"/>
</dbReference>
<feature type="domain" description="Short chain dehydrogenase-like proteobacteria" evidence="1">
    <location>
        <begin position="20"/>
        <end position="103"/>
    </location>
</feature>
<comment type="caution">
    <text evidence="2">The sequence shown here is derived from an EMBL/GenBank/DDBJ whole genome shotgun (WGS) entry which is preliminary data.</text>
</comment>
<protein>
    <submittedName>
        <fullName evidence="2">Rossmann fold domain-containing protein</fullName>
    </submittedName>
</protein>
<proteinExistence type="predicted"/>
<evidence type="ECO:0000313" key="2">
    <source>
        <dbReference type="EMBL" id="MFC3580330.1"/>
    </source>
</evidence>
<name>A0ABV7SYF0_9SPHN</name>
<dbReference type="RefSeq" id="WP_261295775.1">
    <property type="nucleotide sequence ID" value="NZ_JANQBK010000019.1"/>
</dbReference>
<evidence type="ECO:0000259" key="1">
    <source>
        <dbReference type="Pfam" id="PF21777"/>
    </source>
</evidence>
<evidence type="ECO:0000313" key="3">
    <source>
        <dbReference type="Proteomes" id="UP001595713"/>
    </source>
</evidence>
<dbReference type="InterPro" id="IPR048623">
    <property type="entry name" value="SDR-like_proteobact"/>
</dbReference>
<reference evidence="3" key="1">
    <citation type="journal article" date="2019" name="Int. J. Syst. Evol. Microbiol.">
        <title>The Global Catalogue of Microorganisms (GCM) 10K type strain sequencing project: providing services to taxonomists for standard genome sequencing and annotation.</title>
        <authorList>
            <consortium name="The Broad Institute Genomics Platform"/>
            <consortium name="The Broad Institute Genome Sequencing Center for Infectious Disease"/>
            <person name="Wu L."/>
            <person name="Ma J."/>
        </authorList>
    </citation>
    <scope>NUCLEOTIDE SEQUENCE [LARGE SCALE GENOMIC DNA]</scope>
    <source>
        <strain evidence="3">KCTC 42739</strain>
    </source>
</reference>
<organism evidence="2 3">
    <name type="scientific">Sphingomonas hylomeconis</name>
    <dbReference type="NCBI Taxonomy" id="1395958"/>
    <lineage>
        <taxon>Bacteria</taxon>
        <taxon>Pseudomonadati</taxon>
        <taxon>Pseudomonadota</taxon>
        <taxon>Alphaproteobacteria</taxon>
        <taxon>Sphingomonadales</taxon>
        <taxon>Sphingomonadaceae</taxon>
        <taxon>Sphingomonas</taxon>
    </lineage>
</organism>
<accession>A0ABV7SYF0</accession>
<gene>
    <name evidence="2" type="ORF">ACFONA_09160</name>
</gene>